<evidence type="ECO:0000256" key="4">
    <source>
        <dbReference type="RuleBase" id="RU367040"/>
    </source>
</evidence>
<reference evidence="6" key="1">
    <citation type="journal article" date="2014" name="BMC Genomics">
        <title>Characterizing the developmental transcriptome of the oriental fruit fly, Bactrocera dorsalis (Diptera: Tephritidae) through comparative genomic analysis with Drosophila melanogaster utilizing modENCODE datasets.</title>
        <authorList>
            <person name="Geib S.M."/>
            <person name="Calla B."/>
            <person name="Hall B."/>
            <person name="Hou S."/>
            <person name="Manoukis N.C."/>
        </authorList>
    </citation>
    <scope>NUCLEOTIDE SEQUENCE</scope>
    <source>
        <strain evidence="6">Punador</strain>
    </source>
</reference>
<proteinExistence type="inferred from homology"/>
<evidence type="ECO:0000313" key="8">
    <source>
        <dbReference type="RefSeq" id="XP_049308380.1"/>
    </source>
</evidence>
<feature type="coiled-coil region" evidence="5">
    <location>
        <begin position="172"/>
        <end position="199"/>
    </location>
</feature>
<evidence type="ECO:0000256" key="1">
    <source>
        <dbReference type="ARBA" id="ARBA00007209"/>
    </source>
</evidence>
<reference evidence="8" key="2">
    <citation type="submission" date="2025-05" db="UniProtKB">
        <authorList>
            <consortium name="RefSeq"/>
        </authorList>
    </citation>
    <scope>IDENTIFICATION</scope>
    <source>
        <tissue evidence="8">Adult</tissue>
    </source>
</reference>
<name>A0A034W300_BACDO</name>
<comment type="subcellular location">
    <subcellularLocation>
        <location evidence="4">Cytoplasm</location>
        <location evidence="4">Cytoskeleton</location>
        <location evidence="4">Cilium axoneme</location>
    </subcellularLocation>
</comment>
<dbReference type="AlphaFoldDB" id="A0A034W300"/>
<organism evidence="6">
    <name type="scientific">Bactrocera dorsalis</name>
    <name type="common">Oriental fruit fly</name>
    <name type="synonym">Dacus dorsalis</name>
    <dbReference type="NCBI Taxonomy" id="27457"/>
    <lineage>
        <taxon>Eukaryota</taxon>
        <taxon>Metazoa</taxon>
        <taxon>Ecdysozoa</taxon>
        <taxon>Arthropoda</taxon>
        <taxon>Hexapoda</taxon>
        <taxon>Insecta</taxon>
        <taxon>Pterygota</taxon>
        <taxon>Neoptera</taxon>
        <taxon>Endopterygota</taxon>
        <taxon>Diptera</taxon>
        <taxon>Brachycera</taxon>
        <taxon>Muscomorpha</taxon>
        <taxon>Tephritoidea</taxon>
        <taxon>Tephritidae</taxon>
        <taxon>Bactrocera</taxon>
        <taxon>Bactrocera</taxon>
    </lineage>
</organism>
<keyword evidence="4" id="KW-0282">Flagellum</keyword>
<gene>
    <name evidence="6" type="primary">TEKT4</name>
    <name evidence="8" type="synonym">LOC125777450</name>
</gene>
<dbReference type="SMR" id="A0A034W300"/>
<keyword evidence="2" id="KW-0963">Cytoplasm</keyword>
<dbReference type="Pfam" id="PF03148">
    <property type="entry name" value="Tektin"/>
    <property type="match status" value="1"/>
</dbReference>
<comment type="similarity">
    <text evidence="1 4">Belongs to the tektin family.</text>
</comment>
<dbReference type="OrthoDB" id="5788000at2759"/>
<evidence type="ECO:0000256" key="5">
    <source>
        <dbReference type="SAM" id="Coils"/>
    </source>
</evidence>
<keyword evidence="3 5" id="KW-0175">Coiled coil</keyword>
<keyword evidence="4" id="KW-0969">Cilium</keyword>
<dbReference type="Proteomes" id="UP001652620">
    <property type="component" value="Chromosome 3"/>
</dbReference>
<feature type="coiled-coil region" evidence="5">
    <location>
        <begin position="238"/>
        <end position="268"/>
    </location>
</feature>
<dbReference type="OMA" id="RNLEDTH"/>
<evidence type="ECO:0000313" key="7">
    <source>
        <dbReference type="Proteomes" id="UP001652620"/>
    </source>
</evidence>
<accession>A0A034W300</accession>
<keyword evidence="4" id="KW-0966">Cell projection</keyword>
<dbReference type="GO" id="GO:0060294">
    <property type="term" value="P:cilium movement involved in cell motility"/>
    <property type="evidence" value="ECO:0007669"/>
    <property type="project" value="UniProtKB-UniRule"/>
</dbReference>
<keyword evidence="7" id="KW-1185">Reference proteome</keyword>
<dbReference type="InterPro" id="IPR048256">
    <property type="entry name" value="Tektin-like"/>
</dbReference>
<dbReference type="InterPro" id="IPR000435">
    <property type="entry name" value="Tektins"/>
</dbReference>
<dbReference type="GO" id="GO:0005930">
    <property type="term" value="C:axoneme"/>
    <property type="evidence" value="ECO:0007669"/>
    <property type="project" value="UniProtKB-SubCell"/>
</dbReference>
<dbReference type="RefSeq" id="XP_049308380.1">
    <property type="nucleotide sequence ID" value="XM_049452423.1"/>
</dbReference>
<evidence type="ECO:0000313" key="6">
    <source>
        <dbReference type="EMBL" id="JAC49956.1"/>
    </source>
</evidence>
<evidence type="ECO:0000256" key="2">
    <source>
        <dbReference type="ARBA" id="ARBA00022490"/>
    </source>
</evidence>
<dbReference type="PANTHER" id="PTHR19960">
    <property type="entry name" value="TEKTIN"/>
    <property type="match status" value="1"/>
</dbReference>
<dbReference type="PANTHER" id="PTHR19960:SF12">
    <property type="entry name" value="TEKTIN-4"/>
    <property type="match status" value="1"/>
</dbReference>
<feature type="coiled-coil region" evidence="5">
    <location>
        <begin position="366"/>
        <end position="393"/>
    </location>
</feature>
<protein>
    <recommendedName>
        <fullName evidence="4">Tektin</fullName>
    </recommendedName>
</protein>
<dbReference type="PRINTS" id="PR00511">
    <property type="entry name" value="TEKTIN"/>
</dbReference>
<dbReference type="GO" id="GO:0060271">
    <property type="term" value="P:cilium assembly"/>
    <property type="evidence" value="ECO:0007669"/>
    <property type="project" value="UniProtKB-UniRule"/>
</dbReference>
<sequence length="507" mass="58423">MEADPCNTQFVEQVDNKLNLNDECERMDTVKQLPENKELNIALSINPKADEFENPPCYIPQPGDELPSKDLLKPMGPIGPWATGKVDWSPMAGLTGTRPVVDRYSITRFSPNEWRAKNKETLQKTNDIFDKAIKNQYSSKTAFMRISALVEKTQAETTKNLKQRGQLVGKWKTTLETAIKNMADEISTLEEERIRLKKSLVILGVPESIAKECIEKRAGRPDTELVRDTPEEELINELALIAEIRQQLKKTLEDFEQQQVENRTARQRLEYDWSDKKEAYEIDTINVGLNNFSKTIMFRPGAIRQPPEQASEQYWEHFSKETLEECEKCRQKSIKLRQTLNSILMNAARDIRNQADVVERAFIARINCTQENLQRFENELRDCLQKLADTETRIVQLHRAVRSFDAAMKVAQTRMDNRSFRPNVENCRDFAQQDLIDEVATIQSGVTAMLSELDAAENIKTGLMQTRSLLEREIMLKRRTLWLDRDRCMLLRSHYPSASALSGFASM</sequence>
<dbReference type="EMBL" id="GAKP01008996">
    <property type="protein sequence ID" value="JAC49956.1"/>
    <property type="molecule type" value="Transcribed_RNA"/>
</dbReference>
<evidence type="ECO:0000256" key="3">
    <source>
        <dbReference type="ARBA" id="ARBA00023054"/>
    </source>
</evidence>
<dbReference type="GO" id="GO:0005634">
    <property type="term" value="C:nucleus"/>
    <property type="evidence" value="ECO:0007669"/>
    <property type="project" value="TreeGrafter"/>
</dbReference>
<dbReference type="GO" id="GO:0015630">
    <property type="term" value="C:microtubule cytoskeleton"/>
    <property type="evidence" value="ECO:0007669"/>
    <property type="project" value="UniProtKB-UniRule"/>
</dbReference>